<dbReference type="Pfam" id="PF07833">
    <property type="entry name" value="Cu_amine_oxidN1"/>
    <property type="match status" value="1"/>
</dbReference>
<evidence type="ECO:0000313" key="2">
    <source>
        <dbReference type="EMBL" id="QBE96924.1"/>
    </source>
</evidence>
<dbReference type="InterPro" id="IPR012854">
    <property type="entry name" value="Cu_amine_oxidase-like_N"/>
</dbReference>
<organism evidence="2 3">
    <name type="scientific">Blautia producta</name>
    <dbReference type="NCBI Taxonomy" id="33035"/>
    <lineage>
        <taxon>Bacteria</taxon>
        <taxon>Bacillati</taxon>
        <taxon>Bacillota</taxon>
        <taxon>Clostridia</taxon>
        <taxon>Lachnospirales</taxon>
        <taxon>Lachnospiraceae</taxon>
        <taxon>Blautia</taxon>
    </lineage>
</organism>
<dbReference type="GO" id="GO:0016798">
    <property type="term" value="F:hydrolase activity, acting on glycosyl bonds"/>
    <property type="evidence" value="ECO:0007669"/>
    <property type="project" value="UniProtKB-KW"/>
</dbReference>
<dbReference type="PROSITE" id="PS51910">
    <property type="entry name" value="GH18_2"/>
    <property type="match status" value="1"/>
</dbReference>
<dbReference type="InterPro" id="IPR029070">
    <property type="entry name" value="Chitinase_insertion_sf"/>
</dbReference>
<dbReference type="KEGG" id="bpro:PMF13cell1_02471"/>
<dbReference type="EMBL" id="CP035945">
    <property type="protein sequence ID" value="QBE96924.1"/>
    <property type="molecule type" value="Genomic_DNA"/>
</dbReference>
<dbReference type="Pfam" id="PF00704">
    <property type="entry name" value="Glyco_hydro_18"/>
    <property type="match status" value="1"/>
</dbReference>
<dbReference type="SUPFAM" id="SSF55383">
    <property type="entry name" value="Copper amine oxidase, domain N"/>
    <property type="match status" value="1"/>
</dbReference>
<dbReference type="InterPro" id="IPR001223">
    <property type="entry name" value="Glyco_hydro18_cat"/>
</dbReference>
<dbReference type="InterPro" id="IPR011583">
    <property type="entry name" value="Chitinase_II/V-like_cat"/>
</dbReference>
<dbReference type="Gene3D" id="3.20.20.80">
    <property type="entry name" value="Glycosidases"/>
    <property type="match status" value="1"/>
</dbReference>
<proteinExistence type="predicted"/>
<protein>
    <submittedName>
        <fullName evidence="2">Sporulation-specific glycosylase YdhD</fullName>
        <ecNumber evidence="2">3.2.-.-</ecNumber>
    </submittedName>
</protein>
<dbReference type="GO" id="GO:0005975">
    <property type="term" value="P:carbohydrate metabolic process"/>
    <property type="evidence" value="ECO:0007669"/>
    <property type="project" value="InterPro"/>
</dbReference>
<dbReference type="PANTHER" id="PTHR46066">
    <property type="entry name" value="CHITINASE DOMAIN-CONTAINING PROTEIN 1 FAMILY MEMBER"/>
    <property type="match status" value="1"/>
</dbReference>
<dbReference type="InterPro" id="IPR036582">
    <property type="entry name" value="Mao_N_sf"/>
</dbReference>
<dbReference type="RefSeq" id="WP_130180897.1">
    <property type="nucleotide sequence ID" value="NZ_CP035945.1"/>
</dbReference>
<evidence type="ECO:0000313" key="3">
    <source>
        <dbReference type="Proteomes" id="UP000289794"/>
    </source>
</evidence>
<sequence>MSQKKRRRRRRRNSNAVMVLVVILLIVVVAAVGVLTAAIKRRTPSDTRMDLNTYYGLEKEDDVALVLQNTVSEAKGKLMDGHVYLDYDTVSNVLGGRFYWEADSSQMLYTTPNEILTIAPESTAYTVNGENKDEGYKIIRQTDDKIYLALDFIQKYMKITSTVTENPNKAVIRYQWGSEKIVKAKNDTVIRYRGGIKSDILADVDKGTELILIEELDNWSQVATSDGFNGYVAKEDLTASEEKDVEYDGSYKEEFTSLTRDHKINLAWHQVTSEDANAGLAQTLESITGINVISPTWFSVTGAEGTISSLASADYVKLAHEKGLEVWGLIDNFNKDVSTLDTLSNRTSREHLIQKLIEEAARVGLDGINVDFETLTQEEAPHFIQFIRELSISCRKNNLVLSIDDPVPQFTSFYNRKEQGIVADYVIIMGYDEHTDGTEKAGSVASLPFVEEGIQQTLKEVPKNKVINGVPFYTRLWFTDNAGTVTSEIMGMDQADKIVAEMGMEKYWNKDVSQNYAELATDNGLYQIWLEDEQSLDAKMQLIQKYELGGVAEWKLGFERADVWNTISQYLQ</sequence>
<accession>A0A4P6LWL5</accession>
<dbReference type="PANTHER" id="PTHR46066:SF2">
    <property type="entry name" value="CHITINASE DOMAIN-CONTAINING PROTEIN 1"/>
    <property type="match status" value="1"/>
</dbReference>
<keyword evidence="2" id="KW-0378">Hydrolase</keyword>
<gene>
    <name evidence="2" type="primary">ydhD</name>
    <name evidence="2" type="ORF">PMF13cell1_02471</name>
</gene>
<dbReference type="Proteomes" id="UP000289794">
    <property type="component" value="Chromosome"/>
</dbReference>
<dbReference type="SMART" id="SM00636">
    <property type="entry name" value="Glyco_18"/>
    <property type="match status" value="1"/>
</dbReference>
<reference evidence="2 3" key="1">
    <citation type="submission" date="2019-01" db="EMBL/GenBank/DDBJ databases">
        <title>PMF-metabolizing Aryl O-demethylase.</title>
        <authorList>
            <person name="Kim M."/>
        </authorList>
    </citation>
    <scope>NUCLEOTIDE SEQUENCE [LARGE SCALE GENOMIC DNA]</scope>
    <source>
        <strain evidence="2 3">PMF1</strain>
    </source>
</reference>
<dbReference type="SUPFAM" id="SSF51445">
    <property type="entry name" value="(Trans)glycosidases"/>
    <property type="match status" value="1"/>
</dbReference>
<feature type="domain" description="GH18" evidence="1">
    <location>
        <begin position="262"/>
        <end position="572"/>
    </location>
</feature>
<dbReference type="Gene3D" id="3.10.50.10">
    <property type="match status" value="1"/>
</dbReference>
<dbReference type="InterPro" id="IPR017853">
    <property type="entry name" value="GH"/>
</dbReference>
<evidence type="ECO:0000259" key="1">
    <source>
        <dbReference type="PROSITE" id="PS51910"/>
    </source>
</evidence>
<dbReference type="GO" id="GO:0008061">
    <property type="term" value="F:chitin binding"/>
    <property type="evidence" value="ECO:0007669"/>
    <property type="project" value="InterPro"/>
</dbReference>
<name>A0A4P6LWL5_9FIRM</name>
<dbReference type="EC" id="3.2.-.-" evidence="2"/>
<keyword evidence="2" id="KW-0326">Glycosidase</keyword>
<dbReference type="Gene3D" id="2.30.30.40">
    <property type="entry name" value="SH3 Domains"/>
    <property type="match status" value="1"/>
</dbReference>
<dbReference type="AlphaFoldDB" id="A0A4P6LWL5"/>